<evidence type="ECO:0000256" key="3">
    <source>
        <dbReference type="PROSITE-ProRule" id="PRU00649"/>
    </source>
</evidence>
<dbReference type="Pfam" id="PF06881">
    <property type="entry name" value="Elongin_A"/>
    <property type="match status" value="1"/>
</dbReference>
<gene>
    <name evidence="6" type="primary">100637335</name>
</gene>
<keyword evidence="2 3" id="KW-0539">Nucleus</keyword>
<accession>A0A1X7UU50</accession>
<dbReference type="STRING" id="400682.A0A1X7UU50"/>
<dbReference type="GO" id="GO:0006368">
    <property type="term" value="P:transcription elongation by RNA polymerase II"/>
    <property type="evidence" value="ECO:0007669"/>
    <property type="project" value="InterPro"/>
</dbReference>
<feature type="region of interest" description="Disordered" evidence="4">
    <location>
        <begin position="88"/>
        <end position="121"/>
    </location>
</feature>
<evidence type="ECO:0000256" key="2">
    <source>
        <dbReference type="ARBA" id="ARBA00023242"/>
    </source>
</evidence>
<evidence type="ECO:0000313" key="7">
    <source>
        <dbReference type="Proteomes" id="UP000007879"/>
    </source>
</evidence>
<dbReference type="Proteomes" id="UP000007879">
    <property type="component" value="Unassembled WGS sequence"/>
</dbReference>
<evidence type="ECO:0000256" key="1">
    <source>
        <dbReference type="ARBA" id="ARBA00004123"/>
    </source>
</evidence>
<feature type="compositionally biased region" description="Polar residues" evidence="4">
    <location>
        <begin position="89"/>
        <end position="102"/>
    </location>
</feature>
<dbReference type="Pfam" id="PF08711">
    <property type="entry name" value="Med26"/>
    <property type="match status" value="1"/>
</dbReference>
<organism evidence="6">
    <name type="scientific">Amphimedon queenslandica</name>
    <name type="common">Sponge</name>
    <dbReference type="NCBI Taxonomy" id="400682"/>
    <lineage>
        <taxon>Eukaryota</taxon>
        <taxon>Metazoa</taxon>
        <taxon>Porifera</taxon>
        <taxon>Demospongiae</taxon>
        <taxon>Heteroscleromorpha</taxon>
        <taxon>Haplosclerida</taxon>
        <taxon>Niphatidae</taxon>
        <taxon>Amphimedon</taxon>
    </lineage>
</organism>
<evidence type="ECO:0000259" key="5">
    <source>
        <dbReference type="PROSITE" id="PS51319"/>
    </source>
</evidence>
<feature type="domain" description="TFIIS N-terminal" evidence="5">
    <location>
        <begin position="16"/>
        <end position="92"/>
    </location>
</feature>
<feature type="region of interest" description="Disordered" evidence="4">
    <location>
        <begin position="282"/>
        <end position="362"/>
    </location>
</feature>
<dbReference type="Gene3D" id="1.20.930.10">
    <property type="entry name" value="Conserved domain common to transcription factors TFIIS, elongin A, CRSP70"/>
    <property type="match status" value="1"/>
</dbReference>
<dbReference type="PANTHER" id="PTHR15141">
    <property type="entry name" value="TRANSCRIPTION ELONGATION FACTOR B POLYPEPTIDE 3"/>
    <property type="match status" value="1"/>
</dbReference>
<comment type="subcellular location">
    <subcellularLocation>
        <location evidence="1 3">Nucleus</location>
    </subcellularLocation>
</comment>
<evidence type="ECO:0000256" key="4">
    <source>
        <dbReference type="SAM" id="MobiDB-lite"/>
    </source>
</evidence>
<dbReference type="InterPro" id="IPR017923">
    <property type="entry name" value="TFIIS_N"/>
</dbReference>
<dbReference type="InterPro" id="IPR051870">
    <property type="entry name" value="Elongin-A_domain"/>
</dbReference>
<dbReference type="Gene3D" id="6.10.250.3180">
    <property type="match status" value="1"/>
</dbReference>
<dbReference type="EnsemblMetazoa" id="XM_019996820.1">
    <property type="protein sequence ID" value="XP_019852379.1"/>
    <property type="gene ID" value="LOC100637335"/>
</dbReference>
<reference evidence="7" key="1">
    <citation type="journal article" date="2010" name="Nature">
        <title>The Amphimedon queenslandica genome and the evolution of animal complexity.</title>
        <authorList>
            <person name="Srivastava M."/>
            <person name="Simakov O."/>
            <person name="Chapman J."/>
            <person name="Fahey B."/>
            <person name="Gauthier M.E."/>
            <person name="Mitros T."/>
            <person name="Richards G.S."/>
            <person name="Conaco C."/>
            <person name="Dacre M."/>
            <person name="Hellsten U."/>
            <person name="Larroux C."/>
            <person name="Putnam N.H."/>
            <person name="Stanke M."/>
            <person name="Adamska M."/>
            <person name="Darling A."/>
            <person name="Degnan S.M."/>
            <person name="Oakley T.H."/>
            <person name="Plachetzki D.C."/>
            <person name="Zhai Y."/>
            <person name="Adamski M."/>
            <person name="Calcino A."/>
            <person name="Cummins S.F."/>
            <person name="Goodstein D.M."/>
            <person name="Harris C."/>
            <person name="Jackson D.J."/>
            <person name="Leys S.P."/>
            <person name="Shu S."/>
            <person name="Woodcroft B.J."/>
            <person name="Vervoort M."/>
            <person name="Kosik K.S."/>
            <person name="Manning G."/>
            <person name="Degnan B.M."/>
            <person name="Rokhsar D.S."/>
        </authorList>
    </citation>
    <scope>NUCLEOTIDE SEQUENCE [LARGE SCALE GENOMIC DNA]</scope>
</reference>
<keyword evidence="7" id="KW-1185">Reference proteome</keyword>
<evidence type="ECO:0000313" key="6">
    <source>
        <dbReference type="EnsemblMetazoa" id="Aqu2.1.31196_001"/>
    </source>
</evidence>
<dbReference type="SUPFAM" id="SSF47676">
    <property type="entry name" value="Conserved domain common to transcription factors TFIIS, elongin A, CRSP70"/>
    <property type="match status" value="1"/>
</dbReference>
<protein>
    <recommendedName>
        <fullName evidence="5">TFIIS N-terminal domain-containing protein</fullName>
    </recommendedName>
</protein>
<name>A0A1X7UU50_AMPQE</name>
<dbReference type="InterPro" id="IPR010684">
    <property type="entry name" value="RNA_pol_II_trans_fac_SIII_A"/>
</dbReference>
<dbReference type="AlphaFoldDB" id="A0A1X7UU50"/>
<dbReference type="PANTHER" id="PTHR15141:SF76">
    <property type="entry name" value="TRANSCRIPTION ELONGATION FACTOR B POLYPEPTIDE 3"/>
    <property type="match status" value="1"/>
</dbReference>
<dbReference type="CDD" id="cd00183">
    <property type="entry name" value="TFIIS_I"/>
    <property type="match status" value="1"/>
</dbReference>
<reference evidence="6" key="2">
    <citation type="submission" date="2017-05" db="UniProtKB">
        <authorList>
            <consortium name="EnsemblMetazoa"/>
        </authorList>
    </citation>
    <scope>IDENTIFICATION</scope>
</reference>
<dbReference type="SMART" id="SM00509">
    <property type="entry name" value="TFS2N"/>
    <property type="match status" value="1"/>
</dbReference>
<dbReference type="eggNOG" id="KOG2821">
    <property type="taxonomic scope" value="Eukaryota"/>
</dbReference>
<dbReference type="InterPro" id="IPR035441">
    <property type="entry name" value="TFIIS/LEDGF_dom_sf"/>
</dbReference>
<feature type="compositionally biased region" description="Pro residues" evidence="4">
    <location>
        <begin position="109"/>
        <end position="121"/>
    </location>
</feature>
<proteinExistence type="predicted"/>
<dbReference type="KEGG" id="aqu:100637335"/>
<dbReference type="OrthoDB" id="21513at2759"/>
<dbReference type="EnsemblMetazoa" id="Aqu2.1.31196_001">
    <property type="protein sequence ID" value="Aqu2.1.31196_001"/>
    <property type="gene ID" value="Aqu2.1.31196"/>
</dbReference>
<dbReference type="InParanoid" id="A0A1X7UU50"/>
<dbReference type="InterPro" id="IPR003617">
    <property type="entry name" value="TFIIS/CRSP70_N_sub"/>
</dbReference>
<dbReference type="PROSITE" id="PS51319">
    <property type="entry name" value="TFIIS_N"/>
    <property type="match status" value="1"/>
</dbReference>
<feature type="compositionally biased region" description="Low complexity" evidence="4">
    <location>
        <begin position="319"/>
        <end position="329"/>
    </location>
</feature>
<dbReference type="GO" id="GO:0070449">
    <property type="term" value="C:elongin complex"/>
    <property type="evidence" value="ECO:0007669"/>
    <property type="project" value="InterPro"/>
</dbReference>
<sequence>MSSEHTTVRLVTKLAEKLSDYAKRNQEGNNNEGKERKIQKILQQLTTIHMSLDILQVTGIGKIVNSLRKRDGDVGRRSKELVRQWKQLLPSTTEEPSTSVPPSHTVAVPIPPIVTPPTAPPPPPYLPSSIEDERVLSSDAIQRKRKAPVLVADNSDSISMALSKRSRTKVYSGKSTGMKYVPSLFDMCMNVLVNNIEAIYEVGGVPFFILEPVLVKCTPTQLMRLEELNPHFLEDSDSLWQKHTQKLFRDATPSEGQSWRDLYLERLANREEKMKSITSSIKARQQAREEPVRKVAMLQTSSPLPRSRARGWGGGGGYQRRAGSLSAGASSGGGGGGSNLMKQTLKMAKNRQSMLSSRFGRK</sequence>